<feature type="compositionally biased region" description="Acidic residues" evidence="1">
    <location>
        <begin position="163"/>
        <end position="179"/>
    </location>
</feature>
<comment type="caution">
    <text evidence="2">The sequence shown here is derived from an EMBL/GenBank/DDBJ whole genome shotgun (WGS) entry which is preliminary data.</text>
</comment>
<feature type="compositionally biased region" description="Polar residues" evidence="1">
    <location>
        <begin position="182"/>
        <end position="195"/>
    </location>
</feature>
<protein>
    <submittedName>
        <fullName evidence="2">Uncharacterized protein</fullName>
    </submittedName>
</protein>
<evidence type="ECO:0000313" key="2">
    <source>
        <dbReference type="EMBL" id="MED6172640.1"/>
    </source>
</evidence>
<dbReference type="EMBL" id="JASCZI010151406">
    <property type="protein sequence ID" value="MED6172640.1"/>
    <property type="molecule type" value="Genomic_DNA"/>
</dbReference>
<keyword evidence="3" id="KW-1185">Reference proteome</keyword>
<accession>A0ABU6VJN7</accession>
<sequence length="213" mass="23132">MAGEDSFLALVHHDGEIKHSSREGLKFTSKNPTNVFITTRTRLSDLQRNIQRKIFSNGRKRLGMIYYRIPISVVAQGVMYGSFAIEADEDLQVLFHCRRQFPEAEPEAQLVTSPTFGIYNEAEVGDLVADLGDTVTGAPRALGAPPVQREPNPGVEEALRADDSDDEPPFIDGDSDDDSSPVPNQQGGASSSGTHQYPPHLSNLNLDALSGPG</sequence>
<name>A0ABU6VJN7_9FABA</name>
<evidence type="ECO:0000256" key="1">
    <source>
        <dbReference type="SAM" id="MobiDB-lite"/>
    </source>
</evidence>
<evidence type="ECO:0000313" key="3">
    <source>
        <dbReference type="Proteomes" id="UP001341840"/>
    </source>
</evidence>
<feature type="region of interest" description="Disordered" evidence="1">
    <location>
        <begin position="136"/>
        <end position="213"/>
    </location>
</feature>
<proteinExistence type="predicted"/>
<dbReference type="Proteomes" id="UP001341840">
    <property type="component" value="Unassembled WGS sequence"/>
</dbReference>
<organism evidence="2 3">
    <name type="scientific">Stylosanthes scabra</name>
    <dbReference type="NCBI Taxonomy" id="79078"/>
    <lineage>
        <taxon>Eukaryota</taxon>
        <taxon>Viridiplantae</taxon>
        <taxon>Streptophyta</taxon>
        <taxon>Embryophyta</taxon>
        <taxon>Tracheophyta</taxon>
        <taxon>Spermatophyta</taxon>
        <taxon>Magnoliopsida</taxon>
        <taxon>eudicotyledons</taxon>
        <taxon>Gunneridae</taxon>
        <taxon>Pentapetalae</taxon>
        <taxon>rosids</taxon>
        <taxon>fabids</taxon>
        <taxon>Fabales</taxon>
        <taxon>Fabaceae</taxon>
        <taxon>Papilionoideae</taxon>
        <taxon>50 kb inversion clade</taxon>
        <taxon>dalbergioids sensu lato</taxon>
        <taxon>Dalbergieae</taxon>
        <taxon>Pterocarpus clade</taxon>
        <taxon>Stylosanthes</taxon>
    </lineage>
</organism>
<reference evidence="2 3" key="1">
    <citation type="journal article" date="2023" name="Plants (Basel)">
        <title>Bridging the Gap: Combining Genomics and Transcriptomics Approaches to Understand Stylosanthes scabra, an Orphan Legume from the Brazilian Caatinga.</title>
        <authorList>
            <person name="Ferreira-Neto J.R.C."/>
            <person name="da Silva M.D."/>
            <person name="Binneck E."/>
            <person name="de Melo N.F."/>
            <person name="da Silva R.H."/>
            <person name="de Melo A.L.T.M."/>
            <person name="Pandolfi V."/>
            <person name="Bustamante F.O."/>
            <person name="Brasileiro-Vidal A.C."/>
            <person name="Benko-Iseppon A.M."/>
        </authorList>
    </citation>
    <scope>NUCLEOTIDE SEQUENCE [LARGE SCALE GENOMIC DNA]</scope>
    <source>
        <tissue evidence="2">Leaves</tissue>
    </source>
</reference>
<gene>
    <name evidence="2" type="ORF">PIB30_051887</name>
</gene>